<evidence type="ECO:0000256" key="12">
    <source>
        <dbReference type="ARBA" id="ARBA00023136"/>
    </source>
</evidence>
<keyword evidence="3 16" id="KW-0997">Cell inner membrane</keyword>
<keyword evidence="14 16" id="KW-0131">Cell cycle</keyword>
<evidence type="ECO:0000256" key="11">
    <source>
        <dbReference type="ARBA" id="ARBA00022989"/>
    </source>
</evidence>
<organism evidence="19 20">
    <name type="scientific">Ideonella azotifigens</name>
    <dbReference type="NCBI Taxonomy" id="513160"/>
    <lineage>
        <taxon>Bacteria</taxon>
        <taxon>Pseudomonadati</taxon>
        <taxon>Pseudomonadota</taxon>
        <taxon>Betaproteobacteria</taxon>
        <taxon>Burkholderiales</taxon>
        <taxon>Sphaerotilaceae</taxon>
        <taxon>Ideonella</taxon>
    </lineage>
</organism>
<keyword evidence="11 16" id="KW-1133">Transmembrane helix</keyword>
<dbReference type="SUPFAM" id="SSF56601">
    <property type="entry name" value="beta-lactamase/transpeptidase-like"/>
    <property type="match status" value="1"/>
</dbReference>
<dbReference type="Proteomes" id="UP001500279">
    <property type="component" value="Unassembled WGS sequence"/>
</dbReference>
<feature type="domain" description="Penicillin-binding protein dimerisation" evidence="18">
    <location>
        <begin position="62"/>
        <end position="207"/>
    </location>
</feature>
<keyword evidence="5 16" id="KW-0121">Carboxypeptidase</keyword>
<dbReference type="EC" id="3.4.16.4" evidence="16"/>
<comment type="pathway">
    <text evidence="16">Cell wall biogenesis; peptidoglycan biosynthesis.</text>
</comment>
<evidence type="ECO:0000256" key="9">
    <source>
        <dbReference type="ARBA" id="ARBA00022960"/>
    </source>
</evidence>
<evidence type="ECO:0000256" key="4">
    <source>
        <dbReference type="ARBA" id="ARBA00022618"/>
    </source>
</evidence>
<comment type="similarity">
    <text evidence="16">Belongs to the transpeptidase family. FtsI subfamily.</text>
</comment>
<sequence>MNYSTSPLLASKTPPWRSRFLVLLVGAAFLVLIARALYVQVLEAEFFQKKGEERFASTLSLSASRGRILDRNGQILAISVNAPTISINPQQFKANADQKRQLVSLLGMKPQELETKLAEDSAYAVLRRQIDGGVAQEIRKLGIKGITLEPGYLRRYPENESAAHVVGFTDIQDEGQEGIELTFQKQLQGHGGSRSVVKDRLGRIVEDLGEPVDPRDGSDVQLTIDSKVQALAYQRIRDAVQQHHAKAGSVVVLDAQTGEILALANYPSYLPEERHNRTGAQLRNRAVTDVFEPGSTMKPFVVSKALELGLVKPDMMIDTSPFMVGPLRVNDDPHPHPALTVSQVIQKSSNVGTVRISQKIEARDMGEMYQALGFGSKPQIGFPGAATGKLRPWRSWKPVEKATMSYGYGLSASLLQIARAYTAIARDGELAPLTLVKGEEATASVQIFQPETVRTMRQMLRGTVQPGGTAPLAQPLGYSAGGKTGTAEKMENGRYKSGNYRAWFTGISPIDKPRVVVAVMLDEPKPIYFGGLVAAPVFKGVVEQTLRTLGVPPDLEVKPQVVAQIGGTEPNKTTSH</sequence>
<dbReference type="PANTHER" id="PTHR30627:SF1">
    <property type="entry name" value="PEPTIDOGLYCAN D,D-TRANSPEPTIDASE FTSI"/>
    <property type="match status" value="1"/>
</dbReference>
<feature type="domain" description="Penicillin-binding protein transpeptidase" evidence="17">
    <location>
        <begin position="248"/>
        <end position="542"/>
    </location>
</feature>
<keyword evidence="7 16" id="KW-0812">Transmembrane</keyword>
<dbReference type="Gene3D" id="1.10.150.770">
    <property type="match status" value="1"/>
</dbReference>
<keyword evidence="9 16" id="KW-0133">Cell shape</keyword>
<evidence type="ECO:0000313" key="20">
    <source>
        <dbReference type="Proteomes" id="UP001500279"/>
    </source>
</evidence>
<evidence type="ECO:0000256" key="3">
    <source>
        <dbReference type="ARBA" id="ARBA00022519"/>
    </source>
</evidence>
<dbReference type="Gene3D" id="3.40.710.10">
    <property type="entry name" value="DD-peptidase/beta-lactamase superfamily"/>
    <property type="match status" value="1"/>
</dbReference>
<keyword evidence="15 16" id="KW-0961">Cell wall biogenesis/degradation</keyword>
<keyword evidence="13 16" id="KW-0717">Septation</keyword>
<dbReference type="InterPro" id="IPR001460">
    <property type="entry name" value="PCN-bd_Tpept"/>
</dbReference>
<keyword evidence="10 16" id="KW-0573">Peptidoglycan synthesis</keyword>
<protein>
    <recommendedName>
        <fullName evidence="16">Peptidoglycan D,D-transpeptidase FtsI</fullName>
        <ecNumber evidence="16">3.4.16.4</ecNumber>
    </recommendedName>
    <alternativeName>
        <fullName evidence="16">Penicillin-binding protein 3</fullName>
        <shortName evidence="16">PBP-3</shortName>
    </alternativeName>
</protein>
<dbReference type="InterPro" id="IPR036138">
    <property type="entry name" value="PBP_dimer_sf"/>
</dbReference>
<dbReference type="EMBL" id="BAAAEW010000052">
    <property type="protein sequence ID" value="GAA0770835.1"/>
    <property type="molecule type" value="Genomic_DNA"/>
</dbReference>
<accession>A0ABP3VX90</accession>
<evidence type="ECO:0000259" key="17">
    <source>
        <dbReference type="Pfam" id="PF00905"/>
    </source>
</evidence>
<evidence type="ECO:0000256" key="8">
    <source>
        <dbReference type="ARBA" id="ARBA00022801"/>
    </source>
</evidence>
<keyword evidence="6 16" id="KW-0645">Protease</keyword>
<feature type="active site" description="Acyl-ester intermediate" evidence="16">
    <location>
        <position position="295"/>
    </location>
</feature>
<gene>
    <name evidence="16" type="primary">ftsI</name>
    <name evidence="19" type="ORF">GCM10009107_62900</name>
</gene>
<dbReference type="InterPro" id="IPR037532">
    <property type="entry name" value="FtsI_transpept"/>
</dbReference>
<dbReference type="Pfam" id="PF03717">
    <property type="entry name" value="PBP_dimer"/>
    <property type="match status" value="1"/>
</dbReference>
<dbReference type="InterPro" id="IPR005311">
    <property type="entry name" value="PBP_dimer"/>
</dbReference>
<dbReference type="HAMAP" id="MF_02080">
    <property type="entry name" value="FtsI_transpept"/>
    <property type="match status" value="1"/>
</dbReference>
<evidence type="ECO:0000256" key="7">
    <source>
        <dbReference type="ARBA" id="ARBA00022692"/>
    </source>
</evidence>
<dbReference type="PANTHER" id="PTHR30627">
    <property type="entry name" value="PEPTIDOGLYCAN D,D-TRANSPEPTIDASE"/>
    <property type="match status" value="1"/>
</dbReference>
<evidence type="ECO:0000256" key="15">
    <source>
        <dbReference type="ARBA" id="ARBA00023316"/>
    </source>
</evidence>
<keyword evidence="20" id="KW-1185">Reference proteome</keyword>
<evidence type="ECO:0000313" key="19">
    <source>
        <dbReference type="EMBL" id="GAA0770835.1"/>
    </source>
</evidence>
<evidence type="ECO:0000256" key="5">
    <source>
        <dbReference type="ARBA" id="ARBA00022645"/>
    </source>
</evidence>
<comment type="caution">
    <text evidence="19">The sequence shown here is derived from an EMBL/GenBank/DDBJ whole genome shotgun (WGS) entry which is preliminary data.</text>
</comment>
<name>A0ABP3VX90_9BURK</name>
<dbReference type="Gene3D" id="3.90.1310.10">
    <property type="entry name" value="Penicillin-binding protein 2a (Domain 2)"/>
    <property type="match status" value="1"/>
</dbReference>
<evidence type="ECO:0000256" key="14">
    <source>
        <dbReference type="ARBA" id="ARBA00023306"/>
    </source>
</evidence>
<keyword evidence="4 16" id="KW-0132">Cell division</keyword>
<dbReference type="InterPro" id="IPR050515">
    <property type="entry name" value="Beta-lactam/transpept"/>
</dbReference>
<dbReference type="SUPFAM" id="SSF56519">
    <property type="entry name" value="Penicillin binding protein dimerisation domain"/>
    <property type="match status" value="1"/>
</dbReference>
<comment type="function">
    <text evidence="16">Catalyzes cross-linking of the peptidoglycan cell wall at the division septum.</text>
</comment>
<keyword evidence="2 16" id="KW-1003">Cell membrane</keyword>
<evidence type="ECO:0000256" key="16">
    <source>
        <dbReference type="HAMAP-Rule" id="MF_02080"/>
    </source>
</evidence>
<dbReference type="InterPro" id="IPR012338">
    <property type="entry name" value="Beta-lactam/transpept-like"/>
</dbReference>
<comment type="subcellular location">
    <subcellularLocation>
        <location evidence="1">Membrane</location>
    </subcellularLocation>
</comment>
<proteinExistence type="inferred from homology"/>
<keyword evidence="8 16" id="KW-0378">Hydrolase</keyword>
<comment type="catalytic activity">
    <reaction evidence="16">
        <text>Preferential cleavage: (Ac)2-L-Lys-D-Ala-|-D-Ala. Also transpeptidation of peptidyl-alanyl moieties that are N-acyl substituents of D-alanine.</text>
        <dbReference type="EC" id="3.4.16.4"/>
    </reaction>
</comment>
<evidence type="ECO:0000256" key="10">
    <source>
        <dbReference type="ARBA" id="ARBA00022984"/>
    </source>
</evidence>
<evidence type="ECO:0000256" key="1">
    <source>
        <dbReference type="ARBA" id="ARBA00004370"/>
    </source>
</evidence>
<dbReference type="Pfam" id="PF00905">
    <property type="entry name" value="Transpeptidase"/>
    <property type="match status" value="1"/>
</dbReference>
<keyword evidence="12 16" id="KW-0472">Membrane</keyword>
<evidence type="ECO:0000256" key="2">
    <source>
        <dbReference type="ARBA" id="ARBA00022475"/>
    </source>
</evidence>
<evidence type="ECO:0000256" key="13">
    <source>
        <dbReference type="ARBA" id="ARBA00023210"/>
    </source>
</evidence>
<dbReference type="Gene3D" id="3.30.450.330">
    <property type="match status" value="1"/>
</dbReference>
<evidence type="ECO:0000259" key="18">
    <source>
        <dbReference type="Pfam" id="PF03717"/>
    </source>
</evidence>
<reference evidence="20" key="1">
    <citation type="journal article" date="2019" name="Int. J. Syst. Evol. Microbiol.">
        <title>The Global Catalogue of Microorganisms (GCM) 10K type strain sequencing project: providing services to taxonomists for standard genome sequencing and annotation.</title>
        <authorList>
            <consortium name="The Broad Institute Genomics Platform"/>
            <consortium name="The Broad Institute Genome Sequencing Center for Infectious Disease"/>
            <person name="Wu L."/>
            <person name="Ma J."/>
        </authorList>
    </citation>
    <scope>NUCLEOTIDE SEQUENCE [LARGE SCALE GENOMIC DNA]</scope>
    <source>
        <strain evidence="20">JCM 15503</strain>
    </source>
</reference>
<evidence type="ECO:0000256" key="6">
    <source>
        <dbReference type="ARBA" id="ARBA00022670"/>
    </source>
</evidence>